<proteinExistence type="predicted"/>
<evidence type="ECO:0000256" key="2">
    <source>
        <dbReference type="ARBA" id="ARBA00022729"/>
    </source>
</evidence>
<evidence type="ECO:0000313" key="9">
    <source>
        <dbReference type="Proteomes" id="UP000198287"/>
    </source>
</evidence>
<dbReference type="OrthoDB" id="6020543at2759"/>
<organism evidence="8 9">
    <name type="scientific">Folsomia candida</name>
    <name type="common">Springtail</name>
    <dbReference type="NCBI Taxonomy" id="158441"/>
    <lineage>
        <taxon>Eukaryota</taxon>
        <taxon>Metazoa</taxon>
        <taxon>Ecdysozoa</taxon>
        <taxon>Arthropoda</taxon>
        <taxon>Hexapoda</taxon>
        <taxon>Collembola</taxon>
        <taxon>Entomobryomorpha</taxon>
        <taxon>Isotomoidea</taxon>
        <taxon>Isotomidae</taxon>
        <taxon>Proisotominae</taxon>
        <taxon>Folsomia</taxon>
    </lineage>
</organism>
<keyword evidence="3" id="KW-0677">Repeat</keyword>
<keyword evidence="2" id="KW-0732">Signal</keyword>
<evidence type="ECO:0000256" key="5">
    <source>
        <dbReference type="ARBA" id="ARBA00023180"/>
    </source>
</evidence>
<dbReference type="GO" id="GO:0008061">
    <property type="term" value="F:chitin binding"/>
    <property type="evidence" value="ECO:0007669"/>
    <property type="project" value="UniProtKB-KW"/>
</dbReference>
<dbReference type="Proteomes" id="UP000198287">
    <property type="component" value="Unassembled WGS sequence"/>
</dbReference>
<keyword evidence="9" id="KW-1185">Reference proteome</keyword>
<dbReference type="Gene3D" id="2.170.140.10">
    <property type="entry name" value="Chitin binding domain"/>
    <property type="match status" value="3"/>
</dbReference>
<feature type="compositionally biased region" description="Low complexity" evidence="6">
    <location>
        <begin position="262"/>
        <end position="307"/>
    </location>
</feature>
<dbReference type="EMBL" id="LNIX01000004">
    <property type="protein sequence ID" value="OXA55258.1"/>
    <property type="molecule type" value="Genomic_DNA"/>
</dbReference>
<name>A0A226EDE7_FOLCA</name>
<dbReference type="STRING" id="158441.A0A226EDE7"/>
<dbReference type="SUPFAM" id="SSF57625">
    <property type="entry name" value="Invertebrate chitin-binding proteins"/>
    <property type="match status" value="4"/>
</dbReference>
<dbReference type="PROSITE" id="PS50940">
    <property type="entry name" value="CHIT_BIND_II"/>
    <property type="match status" value="4"/>
</dbReference>
<evidence type="ECO:0000256" key="4">
    <source>
        <dbReference type="ARBA" id="ARBA00023157"/>
    </source>
</evidence>
<dbReference type="SMART" id="SM00494">
    <property type="entry name" value="ChtBD2"/>
    <property type="match status" value="4"/>
</dbReference>
<feature type="domain" description="Chitin-binding type-2" evidence="7">
    <location>
        <begin position="68"/>
        <end position="124"/>
    </location>
</feature>
<evidence type="ECO:0000256" key="3">
    <source>
        <dbReference type="ARBA" id="ARBA00022737"/>
    </source>
</evidence>
<feature type="domain" description="Chitin-binding type-2" evidence="7">
    <location>
        <begin position="203"/>
        <end position="259"/>
    </location>
</feature>
<accession>A0A226EDE7</accession>
<gene>
    <name evidence="8" type="ORF">Fcan01_08829</name>
</gene>
<feature type="region of interest" description="Disordered" evidence="6">
    <location>
        <begin position="262"/>
        <end position="310"/>
    </location>
</feature>
<reference evidence="8 9" key="1">
    <citation type="submission" date="2015-12" db="EMBL/GenBank/DDBJ databases">
        <title>The genome of Folsomia candida.</title>
        <authorList>
            <person name="Faddeeva A."/>
            <person name="Derks M.F."/>
            <person name="Anvar Y."/>
            <person name="Smit S."/>
            <person name="Van Straalen N."/>
            <person name="Roelofs D."/>
        </authorList>
    </citation>
    <scope>NUCLEOTIDE SEQUENCE [LARGE SCALE GENOMIC DNA]</scope>
    <source>
        <strain evidence="8 9">VU population</strain>
        <tissue evidence="8">Whole body</tissue>
    </source>
</reference>
<dbReference type="Pfam" id="PF01607">
    <property type="entry name" value="CBM_14"/>
    <property type="match status" value="3"/>
</dbReference>
<evidence type="ECO:0000256" key="6">
    <source>
        <dbReference type="SAM" id="MobiDB-lite"/>
    </source>
</evidence>
<dbReference type="PANTHER" id="PTHR23301">
    <property type="entry name" value="CHITIN BINDING PERITROPHIN-A"/>
    <property type="match status" value="1"/>
</dbReference>
<keyword evidence="1" id="KW-0147">Chitin-binding</keyword>
<evidence type="ECO:0000256" key="1">
    <source>
        <dbReference type="ARBA" id="ARBA00022669"/>
    </source>
</evidence>
<comment type="caution">
    <text evidence="8">The sequence shown here is derived from an EMBL/GenBank/DDBJ whole genome shotgun (WGS) entry which is preliminary data.</text>
</comment>
<protein>
    <submittedName>
        <fullName evidence="8">Peritrophin-1</fullName>
    </submittedName>
</protein>
<dbReference type="PANTHER" id="PTHR23301:SF0">
    <property type="entry name" value="CHITIN-BINDING TYPE-2 DOMAIN-CONTAINING PROTEIN-RELATED"/>
    <property type="match status" value="1"/>
</dbReference>
<dbReference type="InterPro" id="IPR051940">
    <property type="entry name" value="Chitin_bind-dev_reg"/>
</dbReference>
<sequence length="921" mass="102659">MNTPFIFLGDCRKYFLCKDGTYWGERQCGSGILFDFFDKQCKPAPEAICAPGATTPTTAPLTSTTPQPAPCPPTGDVKIPHQSDCRKFYYCVNGNGYETRCEEGTLFDFFERLCLPTEMARCSQGATTPLPVTCLPDGTTYYEPHPSDCRRYIMCINGQIDDRLCPNNYLFDHVDKTCKPGPEARCAPGATTPSPIQPTTPNPISCPPQGVFKLPHPYDCRKFYYCLEGSSFLETCSTGFLFDRILLNCVSAENAICFPSATTETTTPTTTEPTTPTTTEPTTTTPTTTEATTTSPTTTTLRPTTTTFSPPEIVCPEEGRSLFPHPLCTQTRFWGWVLLSGGNNASSTFWGYFLIKMYLRGSSERCLLNDIDTEKQLQELLPLLQKSIKEIKNANAPPTTTATTSGQGLLLTSLGNGPPICILPSGVGLIDTKQSNPTTSVVTDFVQIQNFNSVFDNWLKIRDKRAKNVADTLAGLQAVKDASNIGRKSGMSDISSINYGIACTLLPGISSTKAGNFTKLYNTLSKKDKDNVQLRKSISSYVKYVEGCLTTEKQKQNSWMSDLKKLGSSASKEVGRAVALVTTKVKSTTPSPPGWKEHPVMKAIPQMTKDLAFQIQVQQEFLTFFQTAENLETSRFYFDAEYFPDLEPVLRPPNSDKFLFDCLLTCAPEWDSLVESVEKNLDFKHLKAAATTDINKTKAVLKRAADILLEYIKNRTALRIDTLEHIYSKDLVADDVKMQNIIKNMVMNFEEGQDYNSEVYGLAKQQLLLGSREFMGKENSGTRSKLFALCGIFVNLGKLVDHPAYLDPGAYEKWVKAHGDAKVEHDRNVTKKAYCQTCEAHVAKYFGRCDKNNTGDHSYTLRDNTVFTNRLTKWKKQLDDIERQAPGGKLKGFWGTMNSKKNEISMCNFPDRFYFNLFLTN</sequence>
<evidence type="ECO:0000313" key="8">
    <source>
        <dbReference type="EMBL" id="OXA55258.1"/>
    </source>
</evidence>
<feature type="domain" description="Chitin-binding type-2" evidence="7">
    <location>
        <begin position="131"/>
        <end position="188"/>
    </location>
</feature>
<dbReference type="AlphaFoldDB" id="A0A226EDE7"/>
<evidence type="ECO:0000259" key="7">
    <source>
        <dbReference type="PROSITE" id="PS50940"/>
    </source>
</evidence>
<dbReference type="InterPro" id="IPR036508">
    <property type="entry name" value="Chitin-bd_dom_sf"/>
</dbReference>
<keyword evidence="4" id="KW-1015">Disulfide bond</keyword>
<keyword evidence="5" id="KW-0325">Glycoprotein</keyword>
<feature type="domain" description="Chitin-binding type-2" evidence="7">
    <location>
        <begin position="1"/>
        <end position="51"/>
    </location>
</feature>
<dbReference type="GO" id="GO:0005576">
    <property type="term" value="C:extracellular region"/>
    <property type="evidence" value="ECO:0007669"/>
    <property type="project" value="InterPro"/>
</dbReference>
<dbReference type="InterPro" id="IPR002557">
    <property type="entry name" value="Chitin-bd_dom"/>
</dbReference>